<feature type="domain" description="Gfd2/YDR514C-like C-terminal" evidence="2">
    <location>
        <begin position="38"/>
        <end position="207"/>
    </location>
</feature>
<feature type="region of interest" description="Disordered" evidence="1">
    <location>
        <begin position="231"/>
        <end position="314"/>
    </location>
</feature>
<comment type="caution">
    <text evidence="3">The sequence shown here is derived from an EMBL/GenBank/DDBJ whole genome shotgun (WGS) entry which is preliminary data.</text>
</comment>
<reference evidence="3 4" key="1">
    <citation type="submission" date="2015-09" db="EMBL/GenBank/DDBJ databases">
        <title>Host preference determinants of Valsa canker pathogens revealed by comparative genomics.</title>
        <authorList>
            <person name="Yin Z."/>
            <person name="Huang L."/>
        </authorList>
    </citation>
    <scope>NUCLEOTIDE SEQUENCE [LARGE SCALE GENOMIC DNA]</scope>
    <source>
        <strain evidence="3 4">SXYLt</strain>
    </source>
</reference>
<name>A0A423W6E6_9PEZI</name>
<feature type="compositionally biased region" description="Polar residues" evidence="1">
    <location>
        <begin position="257"/>
        <end position="276"/>
    </location>
</feature>
<evidence type="ECO:0000259" key="2">
    <source>
        <dbReference type="Pfam" id="PF21762"/>
    </source>
</evidence>
<evidence type="ECO:0000313" key="3">
    <source>
        <dbReference type="EMBL" id="ROV98828.1"/>
    </source>
</evidence>
<protein>
    <recommendedName>
        <fullName evidence="2">Gfd2/YDR514C-like C-terminal domain-containing protein</fullName>
    </recommendedName>
</protein>
<dbReference type="InterPro" id="IPR048519">
    <property type="entry name" value="Gfd2/YDR514C-like_C"/>
</dbReference>
<evidence type="ECO:0000313" key="4">
    <source>
        <dbReference type="Proteomes" id="UP000285146"/>
    </source>
</evidence>
<dbReference type="InParanoid" id="A0A423W6E6"/>
<proteinExistence type="predicted"/>
<keyword evidence="4" id="KW-1185">Reference proteome</keyword>
<dbReference type="EMBL" id="LKEB01000060">
    <property type="protein sequence ID" value="ROV98828.1"/>
    <property type="molecule type" value="Genomic_DNA"/>
</dbReference>
<dbReference type="SUPFAM" id="SSF53098">
    <property type="entry name" value="Ribonuclease H-like"/>
    <property type="match status" value="1"/>
</dbReference>
<dbReference type="OrthoDB" id="5240323at2759"/>
<dbReference type="GO" id="GO:0003676">
    <property type="term" value="F:nucleic acid binding"/>
    <property type="evidence" value="ECO:0007669"/>
    <property type="project" value="InterPro"/>
</dbReference>
<accession>A0A423W6E6</accession>
<dbReference type="InterPro" id="IPR012337">
    <property type="entry name" value="RNaseH-like_sf"/>
</dbReference>
<organism evidence="3 4">
    <name type="scientific">Cytospora leucostoma</name>
    <dbReference type="NCBI Taxonomy" id="1230097"/>
    <lineage>
        <taxon>Eukaryota</taxon>
        <taxon>Fungi</taxon>
        <taxon>Dikarya</taxon>
        <taxon>Ascomycota</taxon>
        <taxon>Pezizomycotina</taxon>
        <taxon>Sordariomycetes</taxon>
        <taxon>Sordariomycetidae</taxon>
        <taxon>Diaporthales</taxon>
        <taxon>Cytosporaceae</taxon>
        <taxon>Cytospora</taxon>
    </lineage>
</organism>
<dbReference type="Gene3D" id="3.30.420.10">
    <property type="entry name" value="Ribonuclease H-like superfamily/Ribonuclease H"/>
    <property type="match status" value="1"/>
</dbReference>
<sequence>MFPEQVKANDIFLFAAFAHDRATIKDLWESDGARNTTIVALDLEMSRRSGGAEYITEIGLSSQPATKSGKRLTRHILVDSNHKKKARYVSPAFGVISEHVCHQTELYEILDETLGSGKPPSHEVVLTGFAINNDLSILCSTINWLPPSGLRIIDAQHIWASFFLPPDPRAGLPSLSKALVDFEITIDPLVDLHNPANDAWCSMELFVRRAEQAMGPVTIKVPPFRARAPPTIAARDFPAPESTYRPATKNSKKRWSWSGNDISNNPNLIPSISTRHTTSRKRKMGDRDGDNGPVSTESTTNDQPDESSMGCKRRHRRVYSSDKLQNSAAMCDILITDHLCAGCKKSHGASWRREDKWLCQQVKDSGGAFGSCGNTKTTRRTQEVSLCGDCQEEVQKDDGFGGSYGF</sequence>
<feature type="compositionally biased region" description="Polar residues" evidence="1">
    <location>
        <begin position="293"/>
        <end position="302"/>
    </location>
</feature>
<dbReference type="Pfam" id="PF21762">
    <property type="entry name" value="DEDDh_C"/>
    <property type="match status" value="1"/>
</dbReference>
<dbReference type="Proteomes" id="UP000285146">
    <property type="component" value="Unassembled WGS sequence"/>
</dbReference>
<dbReference type="AlphaFoldDB" id="A0A423W6E6"/>
<evidence type="ECO:0000256" key="1">
    <source>
        <dbReference type="SAM" id="MobiDB-lite"/>
    </source>
</evidence>
<dbReference type="InterPro" id="IPR036397">
    <property type="entry name" value="RNaseH_sf"/>
</dbReference>
<gene>
    <name evidence="3" type="ORF">VPNG_08417</name>
</gene>